<dbReference type="Gene3D" id="3.40.47.10">
    <property type="match status" value="2"/>
</dbReference>
<protein>
    <submittedName>
        <fullName evidence="7">Acetyl-CoA acetyltransferase</fullName>
    </submittedName>
</protein>
<evidence type="ECO:0000256" key="3">
    <source>
        <dbReference type="ARBA" id="ARBA00023315"/>
    </source>
</evidence>
<dbReference type="InterPro" id="IPR002155">
    <property type="entry name" value="Thiolase"/>
</dbReference>
<comment type="similarity">
    <text evidence="1 4">Belongs to the thiolase-like superfamily. Thiolase family.</text>
</comment>
<name>A0ABQ3LFI1_9SPHN</name>
<dbReference type="SUPFAM" id="SSF53901">
    <property type="entry name" value="Thiolase-like"/>
    <property type="match status" value="2"/>
</dbReference>
<accession>A0ABQ3LFI1</accession>
<dbReference type="RefSeq" id="WP_189675521.1">
    <property type="nucleotide sequence ID" value="NZ_BNAQ01000001.1"/>
</dbReference>
<dbReference type="InterPro" id="IPR020613">
    <property type="entry name" value="Thiolase_CS"/>
</dbReference>
<dbReference type="EMBL" id="BNAQ01000001">
    <property type="protein sequence ID" value="GHH12665.1"/>
    <property type="molecule type" value="Genomic_DNA"/>
</dbReference>
<dbReference type="Proteomes" id="UP000652430">
    <property type="component" value="Unassembled WGS sequence"/>
</dbReference>
<dbReference type="NCBIfam" id="NF005077">
    <property type="entry name" value="PRK06504.1"/>
    <property type="match status" value="1"/>
</dbReference>
<keyword evidence="2 4" id="KW-0808">Transferase</keyword>
<dbReference type="PANTHER" id="PTHR43365:SF1">
    <property type="entry name" value="ACETYL-COA C-ACYLTRANSFERASE"/>
    <property type="match status" value="1"/>
</dbReference>
<reference evidence="8" key="1">
    <citation type="journal article" date="2019" name="Int. J. Syst. Evol. Microbiol.">
        <title>The Global Catalogue of Microorganisms (GCM) 10K type strain sequencing project: providing services to taxonomists for standard genome sequencing and annotation.</title>
        <authorList>
            <consortium name="The Broad Institute Genomics Platform"/>
            <consortium name="The Broad Institute Genome Sequencing Center for Infectious Disease"/>
            <person name="Wu L."/>
            <person name="Ma J."/>
        </authorList>
    </citation>
    <scope>NUCLEOTIDE SEQUENCE [LARGE SCALE GENOMIC DNA]</scope>
    <source>
        <strain evidence="8">CGMCC 1.8957</strain>
    </source>
</reference>
<dbReference type="Pfam" id="PF02803">
    <property type="entry name" value="Thiolase_C"/>
    <property type="match status" value="1"/>
</dbReference>
<feature type="domain" description="Thiolase N-terminal" evidence="5">
    <location>
        <begin position="5"/>
        <end position="260"/>
    </location>
</feature>
<keyword evidence="8" id="KW-1185">Reference proteome</keyword>
<proteinExistence type="inferred from homology"/>
<evidence type="ECO:0000256" key="2">
    <source>
        <dbReference type="ARBA" id="ARBA00022679"/>
    </source>
</evidence>
<evidence type="ECO:0000259" key="5">
    <source>
        <dbReference type="Pfam" id="PF00108"/>
    </source>
</evidence>
<keyword evidence="3 4" id="KW-0012">Acyltransferase</keyword>
<dbReference type="InterPro" id="IPR020617">
    <property type="entry name" value="Thiolase_C"/>
</dbReference>
<gene>
    <name evidence="7" type="ORF">GCM10008023_13140</name>
</gene>
<sequence>MAEAYIVDAVRTAGGKRGGKLAGWHPVDMAASVLDAIVERTGIDGAAVDDVIMGCVMQGGQQAGQVGRNAVLAAKNLPDSVPAVSIDRQCGSSQQALQFAAQAVMSGTQDIVIAAGVESMTRVPMGTTATLFMKEGLGNYKSPRLEEKYPGIMFSQFMGAEMIVKKHGFDRAMLDAFALESHRRAQAATERGDFADEIIALEIETPEGVVQHSTDEGIRYGATLESIGSVKLLQEGGSISAANASQICDGASAVMIVSESALKAHNLTPIARIVNLTVTGGDPVIMLEEPLFATDRALQRSGMKIEEIDLYEVNEAFAPVPLAWLKHTGGDPAKLNVNGGAIALGHPLGASGTKLMATLVHALQKSGGRYGLQTMCEGGGVANVTIIERV</sequence>
<organism evidence="7 8">
    <name type="scientific">Sphingomonas glacialis</name>
    <dbReference type="NCBI Taxonomy" id="658225"/>
    <lineage>
        <taxon>Bacteria</taxon>
        <taxon>Pseudomonadati</taxon>
        <taxon>Pseudomonadota</taxon>
        <taxon>Alphaproteobacteria</taxon>
        <taxon>Sphingomonadales</taxon>
        <taxon>Sphingomonadaceae</taxon>
        <taxon>Sphingomonas</taxon>
    </lineage>
</organism>
<evidence type="ECO:0000256" key="4">
    <source>
        <dbReference type="RuleBase" id="RU003557"/>
    </source>
</evidence>
<feature type="domain" description="Thiolase C-terminal" evidence="6">
    <location>
        <begin position="267"/>
        <end position="389"/>
    </location>
</feature>
<dbReference type="InterPro" id="IPR016039">
    <property type="entry name" value="Thiolase-like"/>
</dbReference>
<evidence type="ECO:0000313" key="7">
    <source>
        <dbReference type="EMBL" id="GHH12665.1"/>
    </source>
</evidence>
<dbReference type="PROSITE" id="PS00737">
    <property type="entry name" value="THIOLASE_2"/>
    <property type="match status" value="1"/>
</dbReference>
<evidence type="ECO:0000259" key="6">
    <source>
        <dbReference type="Pfam" id="PF02803"/>
    </source>
</evidence>
<evidence type="ECO:0000256" key="1">
    <source>
        <dbReference type="ARBA" id="ARBA00010982"/>
    </source>
</evidence>
<dbReference type="InterPro" id="IPR020616">
    <property type="entry name" value="Thiolase_N"/>
</dbReference>
<dbReference type="Pfam" id="PF00108">
    <property type="entry name" value="Thiolase_N"/>
    <property type="match status" value="1"/>
</dbReference>
<evidence type="ECO:0000313" key="8">
    <source>
        <dbReference type="Proteomes" id="UP000652430"/>
    </source>
</evidence>
<dbReference type="PIRSF" id="PIRSF000429">
    <property type="entry name" value="Ac-CoA_Ac_transf"/>
    <property type="match status" value="1"/>
</dbReference>
<dbReference type="CDD" id="cd00751">
    <property type="entry name" value="thiolase"/>
    <property type="match status" value="1"/>
</dbReference>
<comment type="caution">
    <text evidence="7">The sequence shown here is derived from an EMBL/GenBank/DDBJ whole genome shotgun (WGS) entry which is preliminary data.</text>
</comment>
<dbReference type="NCBIfam" id="TIGR01930">
    <property type="entry name" value="AcCoA-C-Actrans"/>
    <property type="match status" value="1"/>
</dbReference>
<dbReference type="PANTHER" id="PTHR43365">
    <property type="entry name" value="BLR7806 PROTEIN"/>
    <property type="match status" value="1"/>
</dbReference>